<evidence type="ECO:0000256" key="1">
    <source>
        <dbReference type="SAM" id="MobiDB-lite"/>
    </source>
</evidence>
<dbReference type="STRING" id="1798392.A3A79_04375"/>
<evidence type="ECO:0000313" key="2">
    <source>
        <dbReference type="EMBL" id="OGG24392.1"/>
    </source>
</evidence>
<dbReference type="Proteomes" id="UP000178759">
    <property type="component" value="Unassembled WGS sequence"/>
</dbReference>
<name>A0A1F6AIU0_9BACT</name>
<sequence>MRKTRVQNPQSNQIKKLSIKIDDVTQKIDRNQKALDQLDGVGRILRENEQNLKDLGGLNNRLNTLDKIMVSVDKIAGSVQKYDQEQTLNSGKLSNHDDRLEKIEKHLNLPPTG</sequence>
<comment type="caution">
    <text evidence="2">The sequence shown here is derived from an EMBL/GenBank/DDBJ whole genome shotgun (WGS) entry which is preliminary data.</text>
</comment>
<reference evidence="2 3" key="1">
    <citation type="journal article" date="2016" name="Nat. Commun.">
        <title>Thousands of microbial genomes shed light on interconnected biogeochemical processes in an aquifer system.</title>
        <authorList>
            <person name="Anantharaman K."/>
            <person name="Brown C.T."/>
            <person name="Hug L.A."/>
            <person name="Sharon I."/>
            <person name="Castelle C.J."/>
            <person name="Probst A.J."/>
            <person name="Thomas B.C."/>
            <person name="Singh A."/>
            <person name="Wilkins M.J."/>
            <person name="Karaoz U."/>
            <person name="Brodie E.L."/>
            <person name="Williams K.H."/>
            <person name="Hubbard S.S."/>
            <person name="Banfield J.F."/>
        </authorList>
    </citation>
    <scope>NUCLEOTIDE SEQUENCE [LARGE SCALE GENOMIC DNA]</scope>
</reference>
<evidence type="ECO:0000313" key="3">
    <source>
        <dbReference type="Proteomes" id="UP000178759"/>
    </source>
</evidence>
<feature type="region of interest" description="Disordered" evidence="1">
    <location>
        <begin position="83"/>
        <end position="113"/>
    </location>
</feature>
<dbReference type="AlphaFoldDB" id="A0A1F6AIU0"/>
<accession>A0A1F6AIU0</accession>
<organism evidence="2 3">
    <name type="scientific">Candidatus Gottesmanbacteria bacterium RIFCSPLOWO2_01_FULL_43_11b</name>
    <dbReference type="NCBI Taxonomy" id="1798392"/>
    <lineage>
        <taxon>Bacteria</taxon>
        <taxon>Candidatus Gottesmaniibacteriota</taxon>
    </lineage>
</organism>
<proteinExistence type="predicted"/>
<feature type="compositionally biased region" description="Basic and acidic residues" evidence="1">
    <location>
        <begin position="94"/>
        <end position="107"/>
    </location>
</feature>
<dbReference type="EMBL" id="MFJV01000001">
    <property type="protein sequence ID" value="OGG24392.1"/>
    <property type="molecule type" value="Genomic_DNA"/>
</dbReference>
<protein>
    <submittedName>
        <fullName evidence="2">Uncharacterized protein</fullName>
    </submittedName>
</protein>
<gene>
    <name evidence="2" type="ORF">A3A79_04375</name>
</gene>